<dbReference type="AlphaFoldDB" id="A0A317XKZ8"/>
<protein>
    <recommendedName>
        <fullName evidence="2">ER-bound oxygenase mpaB/mpaB'/Rubber oxygenase catalytic domain-containing protein</fullName>
    </recommendedName>
</protein>
<gene>
    <name evidence="3" type="ORF">BCV70DRAFT_201818</name>
</gene>
<proteinExistence type="predicted"/>
<dbReference type="STRING" id="1882483.A0A317XKZ8"/>
<feature type="domain" description="ER-bound oxygenase mpaB/mpaB'/Rubber oxygenase catalytic" evidence="2">
    <location>
        <begin position="173"/>
        <end position="309"/>
    </location>
</feature>
<keyword evidence="4" id="KW-1185">Reference proteome</keyword>
<dbReference type="PANTHER" id="PTHR36124">
    <property type="match status" value="1"/>
</dbReference>
<evidence type="ECO:0000256" key="1">
    <source>
        <dbReference type="SAM" id="MobiDB-lite"/>
    </source>
</evidence>
<evidence type="ECO:0000313" key="3">
    <source>
        <dbReference type="EMBL" id="PWY98509.1"/>
    </source>
</evidence>
<dbReference type="OrthoDB" id="545169at2759"/>
<name>A0A317XKZ8_9BASI</name>
<sequence length="492" mass="55951">MASLWVYAGILLAVQLARVYRVRFAKLRYIQQRYGGRYALTPEEHKATGKPRMIDSYRGVRDAQRIVRLAASWDTPFIFTKALEVALFRTYGIPTISSLLMHTGQLSRAENASRRYVDTSGLIQAFMTYPVPRCGLAGDDVPPPPSDWETNREDPNDPRSSIALARVNFLHGRWGKKISNDDLLYTLSVFFIEPPKWIDAYEWRKTSELEKEAIFSLYYHIGRCMGITNIPDSRADFIEWSVRYEEDQMVYTKTNQEVAQHTVNLLLYSLPRFAHGFARNLIASIMDERLRAAMGFPAAPSWVVHFKNIFFASRAVFVRYMMMPRSKPLSAMALGCDGDSDSEFNIEKLLSDGIPSVCPASGARASDGRTCPVGGHTAAAEKPKTSPWRMELKWYENDPVYARPYKKGSLAWMFEELRVQTGLLKREDRRGAQKWRASTLPSDPKEPVQGLGGFRLEELGPTGLETKGRKEVFENAEKLHGRPLEGIWAFEP</sequence>
<dbReference type="InParanoid" id="A0A317XKZ8"/>
<feature type="region of interest" description="Disordered" evidence="1">
    <location>
        <begin position="430"/>
        <end position="454"/>
    </location>
</feature>
<dbReference type="Proteomes" id="UP000246740">
    <property type="component" value="Unassembled WGS sequence"/>
</dbReference>
<dbReference type="InterPro" id="IPR046366">
    <property type="entry name" value="MPAB"/>
</dbReference>
<dbReference type="PANTHER" id="PTHR36124:SF1">
    <property type="entry name" value="ER-BOUND OXYGENASE MPAB_MPAB'_RUBBER OXYGENASE CATALYTIC DOMAIN-CONTAINING PROTEIN"/>
    <property type="match status" value="1"/>
</dbReference>
<dbReference type="InterPro" id="IPR018713">
    <property type="entry name" value="MPAB/Lcp_cat_dom"/>
</dbReference>
<feature type="region of interest" description="Disordered" evidence="1">
    <location>
        <begin position="140"/>
        <end position="159"/>
    </location>
</feature>
<evidence type="ECO:0000259" key="2">
    <source>
        <dbReference type="Pfam" id="PF09995"/>
    </source>
</evidence>
<dbReference type="Pfam" id="PF09995">
    <property type="entry name" value="MPAB_Lcp_cat"/>
    <property type="match status" value="1"/>
</dbReference>
<organism evidence="3 4">
    <name type="scientific">Testicularia cyperi</name>
    <dbReference type="NCBI Taxonomy" id="1882483"/>
    <lineage>
        <taxon>Eukaryota</taxon>
        <taxon>Fungi</taxon>
        <taxon>Dikarya</taxon>
        <taxon>Basidiomycota</taxon>
        <taxon>Ustilaginomycotina</taxon>
        <taxon>Ustilaginomycetes</taxon>
        <taxon>Ustilaginales</taxon>
        <taxon>Anthracoideaceae</taxon>
        <taxon>Testicularia</taxon>
    </lineage>
</organism>
<accession>A0A317XKZ8</accession>
<reference evidence="3 4" key="1">
    <citation type="journal article" date="2018" name="Mol. Biol. Evol.">
        <title>Broad Genomic Sampling Reveals a Smut Pathogenic Ancestry of the Fungal Clade Ustilaginomycotina.</title>
        <authorList>
            <person name="Kijpornyongpan T."/>
            <person name="Mondo S.J."/>
            <person name="Barry K."/>
            <person name="Sandor L."/>
            <person name="Lee J."/>
            <person name="Lipzen A."/>
            <person name="Pangilinan J."/>
            <person name="LaButti K."/>
            <person name="Hainaut M."/>
            <person name="Henrissat B."/>
            <person name="Grigoriev I.V."/>
            <person name="Spatafora J.W."/>
            <person name="Aime M.C."/>
        </authorList>
    </citation>
    <scope>NUCLEOTIDE SEQUENCE [LARGE SCALE GENOMIC DNA]</scope>
    <source>
        <strain evidence="3 4">MCA 3645</strain>
    </source>
</reference>
<dbReference type="EMBL" id="KZ819198">
    <property type="protein sequence ID" value="PWY98509.1"/>
    <property type="molecule type" value="Genomic_DNA"/>
</dbReference>
<dbReference type="GO" id="GO:0016491">
    <property type="term" value="F:oxidoreductase activity"/>
    <property type="evidence" value="ECO:0007669"/>
    <property type="project" value="InterPro"/>
</dbReference>
<evidence type="ECO:0000313" key="4">
    <source>
        <dbReference type="Proteomes" id="UP000246740"/>
    </source>
</evidence>